<comment type="caution">
    <text evidence="8">The sequence shown here is derived from an EMBL/GenBank/DDBJ whole genome shotgun (WGS) entry which is preliminary data.</text>
</comment>
<sequence>MNKGKWNMGWIIALIVGGVAGWLASIVMGRNASMGIFLNIVVGCIGSIIGNLLSGPLLGIRGSVQSFSLTGLIIAFVGAVVLLGIVNFFRRGKVR</sequence>
<keyword evidence="3" id="KW-1003">Cell membrane</keyword>
<dbReference type="PANTHER" id="PTHR33884">
    <property type="entry name" value="UPF0410 PROTEIN YMGE"/>
    <property type="match status" value="1"/>
</dbReference>
<dbReference type="Proteomes" id="UP000538147">
    <property type="component" value="Unassembled WGS sequence"/>
</dbReference>
<evidence type="ECO:0000313" key="9">
    <source>
        <dbReference type="Proteomes" id="UP000538147"/>
    </source>
</evidence>
<comment type="similarity">
    <text evidence="2">Belongs to the UPF0410 family.</text>
</comment>
<proteinExistence type="inferred from homology"/>
<reference evidence="8 9" key="1">
    <citation type="submission" date="2020-08" db="EMBL/GenBank/DDBJ databases">
        <title>Genomic Encyclopedia of Type Strains, Phase IV (KMG-IV): sequencing the most valuable type-strain genomes for metagenomic binning, comparative biology and taxonomic classification.</title>
        <authorList>
            <person name="Goeker M."/>
        </authorList>
    </citation>
    <scope>NUCLEOTIDE SEQUENCE [LARGE SCALE GENOMIC DNA]</scope>
    <source>
        <strain evidence="8 9">DSM 102189</strain>
    </source>
</reference>
<organism evidence="8 9">
    <name type="scientific">Polymorphobacter multimanifer</name>
    <dbReference type="NCBI Taxonomy" id="1070431"/>
    <lineage>
        <taxon>Bacteria</taxon>
        <taxon>Pseudomonadati</taxon>
        <taxon>Pseudomonadota</taxon>
        <taxon>Alphaproteobacteria</taxon>
        <taxon>Sphingomonadales</taxon>
        <taxon>Sphingosinicellaceae</taxon>
        <taxon>Polymorphobacter</taxon>
    </lineage>
</organism>
<gene>
    <name evidence="8" type="ORF">FHS79_003634</name>
</gene>
<feature type="transmembrane region" description="Helical" evidence="7">
    <location>
        <begin position="6"/>
        <end position="24"/>
    </location>
</feature>
<dbReference type="GO" id="GO:0005886">
    <property type="term" value="C:plasma membrane"/>
    <property type="evidence" value="ECO:0007669"/>
    <property type="project" value="UniProtKB-SubCell"/>
</dbReference>
<evidence type="ECO:0000256" key="3">
    <source>
        <dbReference type="ARBA" id="ARBA00022475"/>
    </source>
</evidence>
<evidence type="ECO:0000256" key="1">
    <source>
        <dbReference type="ARBA" id="ARBA00004651"/>
    </source>
</evidence>
<dbReference type="InterPro" id="IPR007341">
    <property type="entry name" value="Transgly_assoc"/>
</dbReference>
<dbReference type="PANTHER" id="PTHR33884:SF3">
    <property type="entry name" value="UPF0410 PROTEIN YMGE"/>
    <property type="match status" value="1"/>
</dbReference>
<evidence type="ECO:0000256" key="5">
    <source>
        <dbReference type="ARBA" id="ARBA00022989"/>
    </source>
</evidence>
<dbReference type="AlphaFoldDB" id="A0A841LJM7"/>
<keyword evidence="6 7" id="KW-0472">Membrane</keyword>
<feature type="transmembrane region" description="Helical" evidence="7">
    <location>
        <begin position="66"/>
        <end position="89"/>
    </location>
</feature>
<feature type="transmembrane region" description="Helical" evidence="7">
    <location>
        <begin position="36"/>
        <end position="54"/>
    </location>
</feature>
<keyword evidence="9" id="KW-1185">Reference proteome</keyword>
<name>A0A841LJM7_9SPHN</name>
<comment type="subcellular location">
    <subcellularLocation>
        <location evidence="1">Cell membrane</location>
        <topology evidence="1">Multi-pass membrane protein</topology>
    </subcellularLocation>
</comment>
<protein>
    <submittedName>
        <fullName evidence="8">Putative membrane protein YeaQ/YmgE (Transglycosylase-associated protein family)</fullName>
    </submittedName>
</protein>
<keyword evidence="5 7" id="KW-1133">Transmembrane helix</keyword>
<evidence type="ECO:0000256" key="6">
    <source>
        <dbReference type="ARBA" id="ARBA00023136"/>
    </source>
</evidence>
<evidence type="ECO:0000256" key="2">
    <source>
        <dbReference type="ARBA" id="ARBA00011006"/>
    </source>
</evidence>
<keyword evidence="4 7" id="KW-0812">Transmembrane</keyword>
<evidence type="ECO:0000256" key="7">
    <source>
        <dbReference type="SAM" id="Phobius"/>
    </source>
</evidence>
<accession>A0A841LJM7</accession>
<evidence type="ECO:0000256" key="4">
    <source>
        <dbReference type="ARBA" id="ARBA00022692"/>
    </source>
</evidence>
<evidence type="ECO:0000313" key="8">
    <source>
        <dbReference type="EMBL" id="MBB6229432.1"/>
    </source>
</evidence>
<dbReference type="EMBL" id="JACIIV010000049">
    <property type="protein sequence ID" value="MBB6229432.1"/>
    <property type="molecule type" value="Genomic_DNA"/>
</dbReference>
<dbReference type="Pfam" id="PF04226">
    <property type="entry name" value="Transgly_assoc"/>
    <property type="match status" value="1"/>
</dbReference>